<accession>A0A1F5ITU8</accession>
<dbReference type="GO" id="GO:0005737">
    <property type="term" value="C:cytoplasm"/>
    <property type="evidence" value="ECO:0007669"/>
    <property type="project" value="TreeGrafter"/>
</dbReference>
<dbReference type="Proteomes" id="UP000176336">
    <property type="component" value="Unassembled WGS sequence"/>
</dbReference>
<dbReference type="PANTHER" id="PTHR10885">
    <property type="entry name" value="ISOPENTENYL-DIPHOSPHATE DELTA-ISOMERASE"/>
    <property type="match status" value="1"/>
</dbReference>
<dbReference type="GO" id="GO:0016787">
    <property type="term" value="F:hydrolase activity"/>
    <property type="evidence" value="ECO:0007669"/>
    <property type="project" value="UniProtKB-KW"/>
</dbReference>
<sequence>MDNQDELFVVVDKSDKIIGYRTRYDCHHNKQLIHRTIGVVIFNDKEEILLQKRSKNKDTNPSLYTLAVAGHVDKGETYKQTAQRELLEELGISSPLFKKKKFIVKTDIETEMNCIFTATYNGPFSPNKQETDGVKFVTINQLKNMQSKLTSFAITNLKEIGIL</sequence>
<dbReference type="GO" id="GO:0009240">
    <property type="term" value="P:isopentenyl diphosphate biosynthetic process"/>
    <property type="evidence" value="ECO:0007669"/>
    <property type="project" value="TreeGrafter"/>
</dbReference>
<evidence type="ECO:0000259" key="2">
    <source>
        <dbReference type="PROSITE" id="PS51462"/>
    </source>
</evidence>
<dbReference type="SUPFAM" id="SSF55811">
    <property type="entry name" value="Nudix"/>
    <property type="match status" value="1"/>
</dbReference>
<dbReference type="InterPro" id="IPR020084">
    <property type="entry name" value="NUDIX_hydrolase_CS"/>
</dbReference>
<dbReference type="CDD" id="cd04692">
    <property type="entry name" value="NUDIX_Hydrolase"/>
    <property type="match status" value="1"/>
</dbReference>
<reference evidence="3 4" key="1">
    <citation type="journal article" date="2016" name="Nat. Commun.">
        <title>Thousands of microbial genomes shed light on interconnected biogeochemical processes in an aquifer system.</title>
        <authorList>
            <person name="Anantharaman K."/>
            <person name="Brown C.T."/>
            <person name="Hug L.A."/>
            <person name="Sharon I."/>
            <person name="Castelle C.J."/>
            <person name="Probst A.J."/>
            <person name="Thomas B.C."/>
            <person name="Singh A."/>
            <person name="Wilkins M.J."/>
            <person name="Karaoz U."/>
            <person name="Brodie E.L."/>
            <person name="Williams K.H."/>
            <person name="Hubbard S.S."/>
            <person name="Banfield J.F."/>
        </authorList>
    </citation>
    <scope>NUCLEOTIDE SEQUENCE [LARGE SCALE GENOMIC DNA]</scope>
</reference>
<keyword evidence="1" id="KW-0378">Hydrolase</keyword>
<dbReference type="Gene3D" id="3.90.79.10">
    <property type="entry name" value="Nucleoside Triphosphate Pyrophosphohydrolase"/>
    <property type="match status" value="1"/>
</dbReference>
<evidence type="ECO:0000313" key="3">
    <source>
        <dbReference type="EMBL" id="OGE19795.1"/>
    </source>
</evidence>
<dbReference type="PANTHER" id="PTHR10885:SF20">
    <property type="entry name" value="NUDIX HYDROLASE DOMAIN-CONTAINING PROTEIN"/>
    <property type="match status" value="1"/>
</dbReference>
<dbReference type="Pfam" id="PF00293">
    <property type="entry name" value="NUDIX"/>
    <property type="match status" value="1"/>
</dbReference>
<feature type="domain" description="Nudix hydrolase" evidence="2">
    <location>
        <begin position="32"/>
        <end position="160"/>
    </location>
</feature>
<dbReference type="PROSITE" id="PS51462">
    <property type="entry name" value="NUDIX"/>
    <property type="match status" value="1"/>
</dbReference>
<gene>
    <name evidence="3" type="ORF">A2871_02315</name>
</gene>
<dbReference type="AlphaFoldDB" id="A0A1F5ITU8"/>
<dbReference type="EMBL" id="MFCR01000001">
    <property type="protein sequence ID" value="OGE19795.1"/>
    <property type="molecule type" value="Genomic_DNA"/>
</dbReference>
<evidence type="ECO:0000256" key="1">
    <source>
        <dbReference type="ARBA" id="ARBA00022801"/>
    </source>
</evidence>
<comment type="caution">
    <text evidence="3">The sequence shown here is derived from an EMBL/GenBank/DDBJ whole genome shotgun (WGS) entry which is preliminary data.</text>
</comment>
<organism evidence="3 4">
    <name type="scientific">Candidatus Daviesbacteria bacterium RIFCSPHIGHO2_01_FULL_41_23</name>
    <dbReference type="NCBI Taxonomy" id="1797764"/>
    <lineage>
        <taxon>Bacteria</taxon>
        <taxon>Candidatus Daviesiibacteriota</taxon>
    </lineage>
</organism>
<dbReference type="InterPro" id="IPR015797">
    <property type="entry name" value="NUDIX_hydrolase-like_dom_sf"/>
</dbReference>
<evidence type="ECO:0000313" key="4">
    <source>
        <dbReference type="Proteomes" id="UP000176336"/>
    </source>
</evidence>
<dbReference type="PROSITE" id="PS00893">
    <property type="entry name" value="NUDIX_BOX"/>
    <property type="match status" value="1"/>
</dbReference>
<dbReference type="InterPro" id="IPR000086">
    <property type="entry name" value="NUDIX_hydrolase_dom"/>
</dbReference>
<dbReference type="GO" id="GO:0004452">
    <property type="term" value="F:isopentenyl-diphosphate delta-isomerase activity"/>
    <property type="evidence" value="ECO:0007669"/>
    <property type="project" value="TreeGrafter"/>
</dbReference>
<proteinExistence type="predicted"/>
<protein>
    <recommendedName>
        <fullName evidence="2">Nudix hydrolase domain-containing protein</fullName>
    </recommendedName>
</protein>
<name>A0A1F5ITU8_9BACT</name>